<dbReference type="GO" id="GO:0004658">
    <property type="term" value="F:propionyl-CoA carboxylase activity"/>
    <property type="evidence" value="ECO:0007669"/>
    <property type="project" value="InterPro"/>
</dbReference>
<gene>
    <name evidence="2" type="ORF">C8E99_0218</name>
</gene>
<feature type="region of interest" description="Disordered" evidence="1">
    <location>
        <begin position="1"/>
        <end position="39"/>
    </location>
</feature>
<sequence>MSGRDTLDHTENPNTTATGSTREAMMDTQHPTPETSQAPEPALLVKGNLDAEETAALTAVIHAVAAQAEQHRREGAGRTDRDRTLDRRRRLGLWARPGSGSWKHAAGQR</sequence>
<accession>A0A3D9L7W8</accession>
<proteinExistence type="predicted"/>
<name>A0A3D9L7W8_9MICC</name>
<feature type="compositionally biased region" description="Polar residues" evidence="1">
    <location>
        <begin position="29"/>
        <end position="38"/>
    </location>
</feature>
<organism evidence="2 3">
    <name type="scientific">Citricoccus muralis</name>
    <dbReference type="NCBI Taxonomy" id="169134"/>
    <lineage>
        <taxon>Bacteria</taxon>
        <taxon>Bacillati</taxon>
        <taxon>Actinomycetota</taxon>
        <taxon>Actinomycetes</taxon>
        <taxon>Micrococcales</taxon>
        <taxon>Micrococcaceae</taxon>
        <taxon>Citricoccus</taxon>
    </lineage>
</organism>
<dbReference type="Proteomes" id="UP000256727">
    <property type="component" value="Unassembled WGS sequence"/>
</dbReference>
<reference evidence="2 3" key="1">
    <citation type="submission" date="2018-07" db="EMBL/GenBank/DDBJ databases">
        <title>Sequencing the genomes of 1000 actinobacteria strains.</title>
        <authorList>
            <person name="Klenk H.-P."/>
        </authorList>
    </citation>
    <scope>NUCLEOTIDE SEQUENCE [LARGE SCALE GENOMIC DNA]</scope>
    <source>
        <strain evidence="2 3">DSM 14442</strain>
    </source>
</reference>
<feature type="compositionally biased region" description="Basic and acidic residues" evidence="1">
    <location>
        <begin position="1"/>
        <end position="11"/>
    </location>
</feature>
<protein>
    <submittedName>
        <fullName evidence="2">Acyl-CoA carboxylase epsilon subunit-like protein</fullName>
    </submittedName>
</protein>
<dbReference type="RefSeq" id="WP_115930721.1">
    <property type="nucleotide sequence ID" value="NZ_QREH01000001.1"/>
</dbReference>
<feature type="compositionally biased region" description="Polar residues" evidence="1">
    <location>
        <begin position="12"/>
        <end position="21"/>
    </location>
</feature>
<evidence type="ECO:0000256" key="1">
    <source>
        <dbReference type="SAM" id="MobiDB-lite"/>
    </source>
</evidence>
<dbReference type="EMBL" id="QREH01000001">
    <property type="protein sequence ID" value="REE02448.1"/>
    <property type="molecule type" value="Genomic_DNA"/>
</dbReference>
<dbReference type="Pfam" id="PF13822">
    <property type="entry name" value="ACC_epsilon"/>
    <property type="match status" value="1"/>
</dbReference>
<evidence type="ECO:0000313" key="3">
    <source>
        <dbReference type="Proteomes" id="UP000256727"/>
    </source>
</evidence>
<dbReference type="GO" id="GO:0003989">
    <property type="term" value="F:acetyl-CoA carboxylase activity"/>
    <property type="evidence" value="ECO:0007669"/>
    <property type="project" value="InterPro"/>
</dbReference>
<dbReference type="AlphaFoldDB" id="A0A3D9L7W8"/>
<feature type="region of interest" description="Disordered" evidence="1">
    <location>
        <begin position="90"/>
        <end position="109"/>
    </location>
</feature>
<keyword evidence="3" id="KW-1185">Reference proteome</keyword>
<comment type="caution">
    <text evidence="2">The sequence shown here is derived from an EMBL/GenBank/DDBJ whole genome shotgun (WGS) entry which is preliminary data.</text>
</comment>
<evidence type="ECO:0000313" key="2">
    <source>
        <dbReference type="EMBL" id="REE02448.1"/>
    </source>
</evidence>
<dbReference type="InterPro" id="IPR032716">
    <property type="entry name" value="ACC_epsilon"/>
</dbReference>